<sequence length="62" mass="6608">MGKAGGGAPACNNVGARGADSVPAADNLLHWGSYDGYIFNALLFDTRSLTLKKTSHKYTDEY</sequence>
<accession>A0A2G9U677</accession>
<protein>
    <submittedName>
        <fullName evidence="1">Uncharacterized protein</fullName>
    </submittedName>
</protein>
<evidence type="ECO:0000313" key="2">
    <source>
        <dbReference type="Proteomes" id="UP000230423"/>
    </source>
</evidence>
<dbReference type="AlphaFoldDB" id="A0A2G9U677"/>
<gene>
    <name evidence="1" type="ORF">TELCIR_12639</name>
</gene>
<dbReference type="EMBL" id="KZ348817">
    <property type="protein sequence ID" value="PIO65675.1"/>
    <property type="molecule type" value="Genomic_DNA"/>
</dbReference>
<organism evidence="1 2">
    <name type="scientific">Teladorsagia circumcincta</name>
    <name type="common">Brown stomach worm</name>
    <name type="synonym">Ostertagia circumcincta</name>
    <dbReference type="NCBI Taxonomy" id="45464"/>
    <lineage>
        <taxon>Eukaryota</taxon>
        <taxon>Metazoa</taxon>
        <taxon>Ecdysozoa</taxon>
        <taxon>Nematoda</taxon>
        <taxon>Chromadorea</taxon>
        <taxon>Rhabditida</taxon>
        <taxon>Rhabditina</taxon>
        <taxon>Rhabditomorpha</taxon>
        <taxon>Strongyloidea</taxon>
        <taxon>Trichostrongylidae</taxon>
        <taxon>Teladorsagia</taxon>
    </lineage>
</organism>
<reference evidence="1 2" key="1">
    <citation type="submission" date="2015-09" db="EMBL/GenBank/DDBJ databases">
        <title>Draft genome of the parasitic nematode Teladorsagia circumcincta isolate WARC Sus (inbred).</title>
        <authorList>
            <person name="Mitreva M."/>
        </authorList>
    </citation>
    <scope>NUCLEOTIDE SEQUENCE [LARGE SCALE GENOMIC DNA]</scope>
    <source>
        <strain evidence="1 2">S</strain>
    </source>
</reference>
<keyword evidence="2" id="KW-1185">Reference proteome</keyword>
<name>A0A2G9U677_TELCI</name>
<proteinExistence type="predicted"/>
<dbReference type="Proteomes" id="UP000230423">
    <property type="component" value="Unassembled WGS sequence"/>
</dbReference>
<evidence type="ECO:0000313" key="1">
    <source>
        <dbReference type="EMBL" id="PIO65675.1"/>
    </source>
</evidence>